<reference evidence="4 5" key="1">
    <citation type="submission" date="2018-09" db="EMBL/GenBank/DDBJ databases">
        <title>Genomic investigation of the strawberry pathogen Phytophthora fragariae indicates pathogenicity is determined by transcriptional variation in three key races.</title>
        <authorList>
            <person name="Adams T.M."/>
            <person name="Armitage A.D."/>
            <person name="Sobczyk M.K."/>
            <person name="Bates H.J."/>
            <person name="Dunwell J.M."/>
            <person name="Nellist C.F."/>
            <person name="Harrison R.J."/>
        </authorList>
    </citation>
    <scope>NUCLEOTIDE SEQUENCE [LARGE SCALE GENOMIC DNA]</scope>
    <source>
        <strain evidence="3 4">BC-23</strain>
        <strain evidence="2 5">ONT-3</strain>
    </source>
</reference>
<evidence type="ECO:0000313" key="2">
    <source>
        <dbReference type="EMBL" id="KAE9090281.1"/>
    </source>
</evidence>
<evidence type="ECO:0000313" key="5">
    <source>
        <dbReference type="Proteomes" id="UP000488956"/>
    </source>
</evidence>
<evidence type="ECO:0000256" key="1">
    <source>
        <dbReference type="SAM" id="SignalP"/>
    </source>
</evidence>
<keyword evidence="1" id="KW-0732">Signal</keyword>
<feature type="signal peptide" evidence="1">
    <location>
        <begin position="1"/>
        <end position="25"/>
    </location>
</feature>
<proteinExistence type="predicted"/>
<gene>
    <name evidence="3" type="ORF">PF004_g17845</name>
    <name evidence="2" type="ORF">PF010_g18651</name>
</gene>
<accession>A0A6G0NE89</accession>
<evidence type="ECO:0008006" key="6">
    <source>
        <dbReference type="Google" id="ProtNLM"/>
    </source>
</evidence>
<organism evidence="3 4">
    <name type="scientific">Phytophthora fragariae</name>
    <dbReference type="NCBI Taxonomy" id="53985"/>
    <lineage>
        <taxon>Eukaryota</taxon>
        <taxon>Sar</taxon>
        <taxon>Stramenopiles</taxon>
        <taxon>Oomycota</taxon>
        <taxon>Peronosporomycetes</taxon>
        <taxon>Peronosporales</taxon>
        <taxon>Peronosporaceae</taxon>
        <taxon>Phytophthora</taxon>
    </lineage>
</organism>
<evidence type="ECO:0000313" key="4">
    <source>
        <dbReference type="Proteomes" id="UP000476176"/>
    </source>
</evidence>
<dbReference type="EMBL" id="QXGC01001369">
    <property type="protein sequence ID" value="KAE9204454.1"/>
    <property type="molecule type" value="Genomic_DNA"/>
</dbReference>
<feature type="chain" id="PRO_5036174129" description="RxLR effector protein" evidence="1">
    <location>
        <begin position="26"/>
        <end position="129"/>
    </location>
</feature>
<protein>
    <recommendedName>
        <fullName evidence="6">RxLR effector protein</fullName>
    </recommendedName>
</protein>
<sequence>MRLAALLALILATFVANSAVGFISAEDTTNLSSNHNKNNDKRIAVDKIIKRLRTSQAEERGIVPVMLVSAAARVNRADSTSTQSIVHAVKQQKPIPKWATALTVVLGLGVLAGLTYGNIVSINLAQSES</sequence>
<evidence type="ECO:0000313" key="3">
    <source>
        <dbReference type="EMBL" id="KAE9204454.1"/>
    </source>
</evidence>
<comment type="caution">
    <text evidence="3">The sequence shown here is derived from an EMBL/GenBank/DDBJ whole genome shotgun (WGS) entry which is preliminary data.</text>
</comment>
<name>A0A6G0NE89_9STRA</name>
<dbReference type="Proteomes" id="UP000488956">
    <property type="component" value="Unassembled WGS sequence"/>
</dbReference>
<dbReference type="EMBL" id="QXFX01001437">
    <property type="protein sequence ID" value="KAE9090281.1"/>
    <property type="molecule type" value="Genomic_DNA"/>
</dbReference>
<dbReference type="Proteomes" id="UP000476176">
    <property type="component" value="Unassembled WGS sequence"/>
</dbReference>
<dbReference type="AlphaFoldDB" id="A0A6G0NE89"/>